<dbReference type="Proteomes" id="UP000046393">
    <property type="component" value="Unplaced"/>
</dbReference>
<proteinExistence type="predicted"/>
<reference evidence="2" key="1">
    <citation type="submission" date="2017-02" db="UniProtKB">
        <authorList>
            <consortium name="WormBaseParasite"/>
        </authorList>
    </citation>
    <scope>IDENTIFICATION</scope>
</reference>
<dbReference type="WBParaSite" id="SMUV_0000556601-mRNA-1">
    <property type="protein sequence ID" value="SMUV_0000556601-mRNA-1"/>
    <property type="gene ID" value="SMUV_0000556601"/>
</dbReference>
<evidence type="ECO:0000313" key="2">
    <source>
        <dbReference type="WBParaSite" id="SMUV_0000556601-mRNA-1"/>
    </source>
</evidence>
<protein>
    <submittedName>
        <fullName evidence="2">Inositol oxygenase</fullName>
    </submittedName>
</protein>
<sequence length="117" mass="12969">MSGLLSESLSYLSVTREVQLLLRKMASEVTAAKAACLPDHTHDNSMLLDVLEKLSFLLGCDLVEEAVSLMEAGCVQLLMDPISGRSVYEIAGSSTQTYYNCFDEINYCHCQYFQDKG</sequence>
<name>A0A0N5ALX9_9BILA</name>
<keyword evidence="1" id="KW-1185">Reference proteome</keyword>
<evidence type="ECO:0000313" key="1">
    <source>
        <dbReference type="Proteomes" id="UP000046393"/>
    </source>
</evidence>
<organism evidence="1 2">
    <name type="scientific">Syphacia muris</name>
    <dbReference type="NCBI Taxonomy" id="451379"/>
    <lineage>
        <taxon>Eukaryota</taxon>
        <taxon>Metazoa</taxon>
        <taxon>Ecdysozoa</taxon>
        <taxon>Nematoda</taxon>
        <taxon>Chromadorea</taxon>
        <taxon>Rhabditida</taxon>
        <taxon>Spirurina</taxon>
        <taxon>Oxyuridomorpha</taxon>
        <taxon>Oxyuroidea</taxon>
        <taxon>Oxyuridae</taxon>
        <taxon>Syphacia</taxon>
    </lineage>
</organism>
<accession>A0A0N5ALX9</accession>
<dbReference type="AlphaFoldDB" id="A0A0N5ALX9"/>